<organism evidence="2 3">
    <name type="scientific">Suillus luteus UH-Slu-Lm8-n1</name>
    <dbReference type="NCBI Taxonomy" id="930992"/>
    <lineage>
        <taxon>Eukaryota</taxon>
        <taxon>Fungi</taxon>
        <taxon>Dikarya</taxon>
        <taxon>Basidiomycota</taxon>
        <taxon>Agaricomycotina</taxon>
        <taxon>Agaricomycetes</taxon>
        <taxon>Agaricomycetidae</taxon>
        <taxon>Boletales</taxon>
        <taxon>Suillineae</taxon>
        <taxon>Suillaceae</taxon>
        <taxon>Suillus</taxon>
    </lineage>
</organism>
<accession>A0A0D0AKJ6</accession>
<feature type="signal peptide" evidence="1">
    <location>
        <begin position="1"/>
        <end position="20"/>
    </location>
</feature>
<evidence type="ECO:0000313" key="2">
    <source>
        <dbReference type="EMBL" id="KIK38639.1"/>
    </source>
</evidence>
<name>A0A0D0AKJ6_9AGAM</name>
<dbReference type="EMBL" id="KN835382">
    <property type="protein sequence ID" value="KIK38639.1"/>
    <property type="molecule type" value="Genomic_DNA"/>
</dbReference>
<protein>
    <submittedName>
        <fullName evidence="2">Uncharacterized protein</fullName>
    </submittedName>
</protein>
<dbReference type="AlphaFoldDB" id="A0A0D0AKJ6"/>
<dbReference type="Proteomes" id="UP000054485">
    <property type="component" value="Unassembled WGS sequence"/>
</dbReference>
<feature type="chain" id="PRO_5002224117" evidence="1">
    <location>
        <begin position="21"/>
        <end position="94"/>
    </location>
</feature>
<proteinExistence type="predicted"/>
<keyword evidence="3" id="KW-1185">Reference proteome</keyword>
<keyword evidence="1" id="KW-0732">Signal</keyword>
<reference evidence="2 3" key="1">
    <citation type="submission" date="2014-04" db="EMBL/GenBank/DDBJ databases">
        <authorList>
            <consortium name="DOE Joint Genome Institute"/>
            <person name="Kuo A."/>
            <person name="Ruytinx J."/>
            <person name="Rineau F."/>
            <person name="Colpaert J."/>
            <person name="Kohler A."/>
            <person name="Nagy L.G."/>
            <person name="Floudas D."/>
            <person name="Copeland A."/>
            <person name="Barry K.W."/>
            <person name="Cichocki N."/>
            <person name="Veneault-Fourrey C."/>
            <person name="LaButti K."/>
            <person name="Lindquist E.A."/>
            <person name="Lipzen A."/>
            <person name="Lundell T."/>
            <person name="Morin E."/>
            <person name="Murat C."/>
            <person name="Sun H."/>
            <person name="Tunlid A."/>
            <person name="Henrissat B."/>
            <person name="Grigoriev I.V."/>
            <person name="Hibbett D.S."/>
            <person name="Martin F."/>
            <person name="Nordberg H.P."/>
            <person name="Cantor M.N."/>
            <person name="Hua S.X."/>
        </authorList>
    </citation>
    <scope>NUCLEOTIDE SEQUENCE [LARGE SCALE GENOMIC DNA]</scope>
    <source>
        <strain evidence="2 3">UH-Slu-Lm8-n1</strain>
    </source>
</reference>
<dbReference type="OrthoDB" id="2608106at2759"/>
<sequence>MLTARFTIFALLTFLAGANAGCATCDTTLEVNGQVTYKLVDSYMNYDNGYTVCEYVGTTASGGKVTCEYGNMGWLEDGDNVCPRYSDMDGGGCF</sequence>
<evidence type="ECO:0000256" key="1">
    <source>
        <dbReference type="SAM" id="SignalP"/>
    </source>
</evidence>
<evidence type="ECO:0000313" key="3">
    <source>
        <dbReference type="Proteomes" id="UP000054485"/>
    </source>
</evidence>
<dbReference type="InParanoid" id="A0A0D0AKJ6"/>
<dbReference type="HOGENOM" id="CLU_2428549_0_0_1"/>
<reference evidence="3" key="2">
    <citation type="submission" date="2015-01" db="EMBL/GenBank/DDBJ databases">
        <title>Evolutionary Origins and Diversification of the Mycorrhizal Mutualists.</title>
        <authorList>
            <consortium name="DOE Joint Genome Institute"/>
            <consortium name="Mycorrhizal Genomics Consortium"/>
            <person name="Kohler A."/>
            <person name="Kuo A."/>
            <person name="Nagy L.G."/>
            <person name="Floudas D."/>
            <person name="Copeland A."/>
            <person name="Barry K.W."/>
            <person name="Cichocki N."/>
            <person name="Veneault-Fourrey C."/>
            <person name="LaButti K."/>
            <person name="Lindquist E.A."/>
            <person name="Lipzen A."/>
            <person name="Lundell T."/>
            <person name="Morin E."/>
            <person name="Murat C."/>
            <person name="Riley R."/>
            <person name="Ohm R."/>
            <person name="Sun H."/>
            <person name="Tunlid A."/>
            <person name="Henrissat B."/>
            <person name="Grigoriev I.V."/>
            <person name="Hibbett D.S."/>
            <person name="Martin F."/>
        </authorList>
    </citation>
    <scope>NUCLEOTIDE SEQUENCE [LARGE SCALE GENOMIC DNA]</scope>
    <source>
        <strain evidence="3">UH-Slu-Lm8-n1</strain>
    </source>
</reference>
<gene>
    <name evidence="2" type="ORF">CY34DRAFT_809160</name>
</gene>